<evidence type="ECO:0000313" key="2">
    <source>
        <dbReference type="Proteomes" id="UP000266841"/>
    </source>
</evidence>
<feature type="non-terminal residue" evidence="1">
    <location>
        <position position="278"/>
    </location>
</feature>
<evidence type="ECO:0000313" key="1">
    <source>
        <dbReference type="EMBL" id="EJK66695.1"/>
    </source>
</evidence>
<dbReference type="AlphaFoldDB" id="K0SMZ0"/>
<gene>
    <name evidence="1" type="ORF">THAOC_12359</name>
</gene>
<accession>K0SMZ0</accession>
<name>K0SMZ0_THAOC</name>
<keyword evidence="2" id="KW-1185">Reference proteome</keyword>
<sequence length="278" mass="31146">MGSDEIRGVFPDTGIQLSGTDDDDHYSSFTLNEFNVPLTDSTWLKFKFALDASAQGTVQQQICLKLYSGNEELEHQPCLSLLGSNGVESEDNGQYTFQQENPEESYNLPLNEDNLGSHPSLYFDETLSVFGLEFRQTSDQSGTRARFYGFDVYNQNNSTITAKTRNSITVQIDFEDDAITGRLDEFYFRPEVSVQNEFGDYTEEVNANSTRPLAEGHHFVVGGLLFPGRRYETFFKGVTTCTCDCAHDGESECTSDISGMPLDVRVTQLKGLISLDWV</sequence>
<proteinExistence type="predicted"/>
<dbReference type="EMBL" id="AGNL01014482">
    <property type="protein sequence ID" value="EJK66695.1"/>
    <property type="molecule type" value="Genomic_DNA"/>
</dbReference>
<reference evidence="1 2" key="1">
    <citation type="journal article" date="2012" name="Genome Biol.">
        <title>Genome and low-iron response of an oceanic diatom adapted to chronic iron limitation.</title>
        <authorList>
            <person name="Lommer M."/>
            <person name="Specht M."/>
            <person name="Roy A.S."/>
            <person name="Kraemer L."/>
            <person name="Andreson R."/>
            <person name="Gutowska M.A."/>
            <person name="Wolf J."/>
            <person name="Bergner S.V."/>
            <person name="Schilhabel M.B."/>
            <person name="Klostermeier U.C."/>
            <person name="Beiko R.G."/>
            <person name="Rosenstiel P."/>
            <person name="Hippler M."/>
            <person name="Laroche J."/>
        </authorList>
    </citation>
    <scope>NUCLEOTIDE SEQUENCE [LARGE SCALE GENOMIC DNA]</scope>
    <source>
        <strain evidence="1 2">CCMP1005</strain>
    </source>
</reference>
<protein>
    <submittedName>
        <fullName evidence="1">Uncharacterized protein</fullName>
    </submittedName>
</protein>
<comment type="caution">
    <text evidence="1">The sequence shown here is derived from an EMBL/GenBank/DDBJ whole genome shotgun (WGS) entry which is preliminary data.</text>
</comment>
<dbReference type="Proteomes" id="UP000266841">
    <property type="component" value="Unassembled WGS sequence"/>
</dbReference>
<organism evidence="1 2">
    <name type="scientific">Thalassiosira oceanica</name>
    <name type="common">Marine diatom</name>
    <dbReference type="NCBI Taxonomy" id="159749"/>
    <lineage>
        <taxon>Eukaryota</taxon>
        <taxon>Sar</taxon>
        <taxon>Stramenopiles</taxon>
        <taxon>Ochrophyta</taxon>
        <taxon>Bacillariophyta</taxon>
        <taxon>Coscinodiscophyceae</taxon>
        <taxon>Thalassiosirophycidae</taxon>
        <taxon>Thalassiosirales</taxon>
        <taxon>Thalassiosiraceae</taxon>
        <taxon>Thalassiosira</taxon>
    </lineage>
</organism>